<dbReference type="Proteomes" id="UP001221217">
    <property type="component" value="Unassembled WGS sequence"/>
</dbReference>
<evidence type="ECO:0000313" key="8">
    <source>
        <dbReference type="EMBL" id="MDC7227517.1"/>
    </source>
</evidence>
<evidence type="ECO:0000256" key="5">
    <source>
        <dbReference type="RuleBase" id="RU003557"/>
    </source>
</evidence>
<dbReference type="PANTHER" id="PTHR18919">
    <property type="entry name" value="ACETYL-COA C-ACYLTRANSFERASE"/>
    <property type="match status" value="1"/>
</dbReference>
<dbReference type="FunFam" id="3.40.47.10:FF:000010">
    <property type="entry name" value="Acetyl-CoA acetyltransferase (Thiolase)"/>
    <property type="match status" value="1"/>
</dbReference>
<reference evidence="8 9" key="1">
    <citation type="submission" date="2022-12" db="EMBL/GenBank/DDBJ databases">
        <title>Metagenome assembled genome from gulf of manar.</title>
        <authorList>
            <person name="Kohli P."/>
            <person name="Pk S."/>
            <person name="Venkata Ramana C."/>
            <person name="Sasikala C."/>
        </authorList>
    </citation>
    <scope>NUCLEOTIDE SEQUENCE [LARGE SCALE GENOMIC DNA]</scope>
    <source>
        <strain evidence="8">JB008</strain>
    </source>
</reference>
<dbReference type="PROSITE" id="PS00098">
    <property type="entry name" value="THIOLASE_1"/>
    <property type="match status" value="1"/>
</dbReference>
<dbReference type="InterPro" id="IPR020613">
    <property type="entry name" value="Thiolase_CS"/>
</dbReference>
<protein>
    <submittedName>
        <fullName evidence="8">Acetyl-CoA C-acetyltransferase</fullName>
    </submittedName>
</protein>
<dbReference type="EMBL" id="JAQQAL010000026">
    <property type="protein sequence ID" value="MDC7227517.1"/>
    <property type="molecule type" value="Genomic_DNA"/>
</dbReference>
<comment type="caution">
    <text evidence="8">The sequence shown here is derived from an EMBL/GenBank/DDBJ whole genome shotgun (WGS) entry which is preliminary data.</text>
</comment>
<dbReference type="PROSITE" id="PS00737">
    <property type="entry name" value="THIOLASE_2"/>
    <property type="match status" value="1"/>
</dbReference>
<dbReference type="InterPro" id="IPR020616">
    <property type="entry name" value="Thiolase_N"/>
</dbReference>
<dbReference type="AlphaFoldDB" id="A0AAJ1IGI3"/>
<evidence type="ECO:0000256" key="1">
    <source>
        <dbReference type="ARBA" id="ARBA00010982"/>
    </source>
</evidence>
<gene>
    <name evidence="8" type="ORF">PQJ61_12200</name>
</gene>
<dbReference type="Pfam" id="PF02803">
    <property type="entry name" value="Thiolase_C"/>
    <property type="match status" value="1"/>
</dbReference>
<keyword evidence="2 5" id="KW-0808">Transferase</keyword>
<organism evidence="8 9">
    <name type="scientific">Candidatus Thalassospirochaeta sargassi</name>
    <dbReference type="NCBI Taxonomy" id="3119039"/>
    <lineage>
        <taxon>Bacteria</taxon>
        <taxon>Pseudomonadati</taxon>
        <taxon>Spirochaetota</taxon>
        <taxon>Spirochaetia</taxon>
        <taxon>Spirochaetales</taxon>
        <taxon>Spirochaetaceae</taxon>
        <taxon>Candidatus Thalassospirochaeta</taxon>
    </lineage>
</organism>
<feature type="active site" description="Proton acceptor" evidence="4">
    <location>
        <position position="350"/>
    </location>
</feature>
<evidence type="ECO:0000259" key="6">
    <source>
        <dbReference type="Pfam" id="PF00108"/>
    </source>
</evidence>
<dbReference type="InterPro" id="IPR020610">
    <property type="entry name" value="Thiolase_AS"/>
</dbReference>
<dbReference type="PANTHER" id="PTHR18919:SF107">
    <property type="entry name" value="ACETYL-COA ACETYLTRANSFERASE, CYTOSOLIC"/>
    <property type="match status" value="1"/>
</dbReference>
<dbReference type="NCBIfam" id="TIGR01930">
    <property type="entry name" value="AcCoA-C-Actrans"/>
    <property type="match status" value="1"/>
</dbReference>
<dbReference type="Pfam" id="PF00108">
    <property type="entry name" value="Thiolase_N"/>
    <property type="match status" value="1"/>
</dbReference>
<evidence type="ECO:0000256" key="2">
    <source>
        <dbReference type="ARBA" id="ARBA00022679"/>
    </source>
</evidence>
<dbReference type="CDD" id="cd00751">
    <property type="entry name" value="thiolase"/>
    <property type="match status" value="1"/>
</dbReference>
<comment type="similarity">
    <text evidence="1 5">Belongs to the thiolase-like superfamily. Thiolase family.</text>
</comment>
<feature type="active site" description="Proton acceptor" evidence="4">
    <location>
        <position position="320"/>
    </location>
</feature>
<evidence type="ECO:0000259" key="7">
    <source>
        <dbReference type="Pfam" id="PF02803"/>
    </source>
</evidence>
<dbReference type="InterPro" id="IPR016039">
    <property type="entry name" value="Thiolase-like"/>
</dbReference>
<dbReference type="SUPFAM" id="SSF53901">
    <property type="entry name" value="Thiolase-like"/>
    <property type="match status" value="2"/>
</dbReference>
<feature type="domain" description="Thiolase N-terminal" evidence="6">
    <location>
        <begin position="6"/>
        <end position="234"/>
    </location>
</feature>
<evidence type="ECO:0000313" key="9">
    <source>
        <dbReference type="Proteomes" id="UP001221217"/>
    </source>
</evidence>
<feature type="domain" description="Thiolase C-terminal" evidence="7">
    <location>
        <begin position="242"/>
        <end position="362"/>
    </location>
</feature>
<dbReference type="PROSITE" id="PS00099">
    <property type="entry name" value="THIOLASE_3"/>
    <property type="match status" value="1"/>
</dbReference>
<proteinExistence type="inferred from homology"/>
<dbReference type="GO" id="GO:0003988">
    <property type="term" value="F:acetyl-CoA C-acyltransferase activity"/>
    <property type="evidence" value="ECO:0007669"/>
    <property type="project" value="UniProtKB-ARBA"/>
</dbReference>
<accession>A0AAJ1IGI3</accession>
<name>A0AAJ1IGI3_9SPIO</name>
<sequence length="363" mass="38351">AKDVIVDLNTRNNIAPEEIDEVILGNVLGAGLGQNVARQAAIYSGIPVEKTAMSVNMVCGSGLRAMMLGAQAIKCGDADTVITGGTENMSMSPYLLPKARTGYRMGDGKIVDGMVYDGLWEKYNDYHMGITAENLAEKYSISREEQDEFACASQNKAEAAMKSGRFQEEITSVEIPQRKGDPVVFKDDEFIREGATIEGLAKLRPAFKKDGTVTAGNASGINDSAAAAILVSEEVLKAKNAEPLARIAGYGYAGCPPEIMGIGPVEAVRTALKKTGWSIADLELIEANEAFAAQSIAVNKELGWDTSLINVNGGAIAIGHPIGASGARILVTLIYEMKRRGLHKGVATLCIGGGMGAAMCVEM</sequence>
<evidence type="ECO:0000256" key="3">
    <source>
        <dbReference type="ARBA" id="ARBA00023315"/>
    </source>
</evidence>
<dbReference type="PIRSF" id="PIRSF000429">
    <property type="entry name" value="Ac-CoA_Ac_transf"/>
    <property type="match status" value="1"/>
</dbReference>
<dbReference type="InterPro" id="IPR020615">
    <property type="entry name" value="Thiolase_acyl_enz_int_AS"/>
</dbReference>
<dbReference type="InterPro" id="IPR002155">
    <property type="entry name" value="Thiolase"/>
</dbReference>
<dbReference type="Gene3D" id="3.40.47.10">
    <property type="match status" value="2"/>
</dbReference>
<keyword evidence="3 5" id="KW-0012">Acyltransferase</keyword>
<feature type="non-terminal residue" evidence="8">
    <location>
        <position position="1"/>
    </location>
</feature>
<dbReference type="InterPro" id="IPR020617">
    <property type="entry name" value="Thiolase_C"/>
</dbReference>
<feature type="active site" description="Acyl-thioester intermediate" evidence="4">
    <location>
        <position position="59"/>
    </location>
</feature>
<evidence type="ECO:0000256" key="4">
    <source>
        <dbReference type="PIRSR" id="PIRSR000429-1"/>
    </source>
</evidence>